<organism evidence="2 3">
    <name type="scientific">Prunus persica</name>
    <name type="common">Peach</name>
    <name type="synonym">Amygdalus persica</name>
    <dbReference type="NCBI Taxonomy" id="3760"/>
    <lineage>
        <taxon>Eukaryota</taxon>
        <taxon>Viridiplantae</taxon>
        <taxon>Streptophyta</taxon>
        <taxon>Embryophyta</taxon>
        <taxon>Tracheophyta</taxon>
        <taxon>Spermatophyta</taxon>
        <taxon>Magnoliopsida</taxon>
        <taxon>eudicotyledons</taxon>
        <taxon>Gunneridae</taxon>
        <taxon>Pentapetalae</taxon>
        <taxon>rosids</taxon>
        <taxon>fabids</taxon>
        <taxon>Rosales</taxon>
        <taxon>Rosaceae</taxon>
        <taxon>Amygdaloideae</taxon>
        <taxon>Amygdaleae</taxon>
        <taxon>Prunus</taxon>
    </lineage>
</organism>
<dbReference type="Proteomes" id="UP000006882">
    <property type="component" value="Chromosome G5"/>
</dbReference>
<keyword evidence="3" id="KW-1185">Reference proteome</keyword>
<reference evidence="2 3" key="1">
    <citation type="journal article" date="2013" name="Nat. Genet.">
        <title>The high-quality draft genome of peach (Prunus persica) identifies unique patterns of genetic diversity, domestication and genome evolution.</title>
        <authorList>
            <consortium name="International Peach Genome Initiative"/>
            <person name="Verde I."/>
            <person name="Abbott A.G."/>
            <person name="Scalabrin S."/>
            <person name="Jung S."/>
            <person name="Shu S."/>
            <person name="Marroni F."/>
            <person name="Zhebentyayeva T."/>
            <person name="Dettori M.T."/>
            <person name="Grimwood J."/>
            <person name="Cattonaro F."/>
            <person name="Zuccolo A."/>
            <person name="Rossini L."/>
            <person name="Jenkins J."/>
            <person name="Vendramin E."/>
            <person name="Meisel L.A."/>
            <person name="Decroocq V."/>
            <person name="Sosinski B."/>
            <person name="Prochnik S."/>
            <person name="Mitros T."/>
            <person name="Policriti A."/>
            <person name="Cipriani G."/>
            <person name="Dondini L."/>
            <person name="Ficklin S."/>
            <person name="Goodstein D.M."/>
            <person name="Xuan P."/>
            <person name="Del Fabbro C."/>
            <person name="Aramini V."/>
            <person name="Copetti D."/>
            <person name="Gonzalez S."/>
            <person name="Horner D.S."/>
            <person name="Falchi R."/>
            <person name="Lucas S."/>
            <person name="Mica E."/>
            <person name="Maldonado J."/>
            <person name="Lazzari B."/>
            <person name="Bielenberg D."/>
            <person name="Pirona R."/>
            <person name="Miculan M."/>
            <person name="Barakat A."/>
            <person name="Testolin R."/>
            <person name="Stella A."/>
            <person name="Tartarini S."/>
            <person name="Tonutti P."/>
            <person name="Arus P."/>
            <person name="Orellana A."/>
            <person name="Wells C."/>
            <person name="Main D."/>
            <person name="Vizzotto G."/>
            <person name="Silva H."/>
            <person name="Salamini F."/>
            <person name="Schmutz J."/>
            <person name="Morgante M."/>
            <person name="Rokhsar D.S."/>
        </authorList>
    </citation>
    <scope>NUCLEOTIDE SEQUENCE [LARGE SCALE GENOMIC DNA]</scope>
    <source>
        <strain evidence="3">cv. Nemared</strain>
    </source>
</reference>
<feature type="region of interest" description="Disordered" evidence="1">
    <location>
        <begin position="1"/>
        <end position="71"/>
    </location>
</feature>
<accession>A0A251PC24</accession>
<dbReference type="AlphaFoldDB" id="A0A251PC24"/>
<evidence type="ECO:0000313" key="2">
    <source>
        <dbReference type="EMBL" id="ONI09136.1"/>
    </source>
</evidence>
<name>A0A251PC24_PRUPE</name>
<evidence type="ECO:0000313" key="3">
    <source>
        <dbReference type="Proteomes" id="UP000006882"/>
    </source>
</evidence>
<evidence type="ECO:0000256" key="1">
    <source>
        <dbReference type="SAM" id="MobiDB-lite"/>
    </source>
</evidence>
<dbReference type="STRING" id="3760.A0A251PC24"/>
<feature type="compositionally biased region" description="Polar residues" evidence="1">
    <location>
        <begin position="22"/>
        <end position="65"/>
    </location>
</feature>
<protein>
    <submittedName>
        <fullName evidence="2">Uncharacterized protein</fullName>
    </submittedName>
</protein>
<gene>
    <name evidence="2" type="ORF">PRUPE_5G220600</name>
</gene>
<dbReference type="EMBL" id="CM007655">
    <property type="protein sequence ID" value="ONI09136.1"/>
    <property type="molecule type" value="Genomic_DNA"/>
</dbReference>
<dbReference type="Gramene" id="ONI09136">
    <property type="protein sequence ID" value="ONI09136"/>
    <property type="gene ID" value="PRUPE_5G220600"/>
</dbReference>
<dbReference type="eggNOG" id="KOG0670">
    <property type="taxonomic scope" value="Eukaryota"/>
</dbReference>
<dbReference type="PANTHER" id="PTHR34539:SF15">
    <property type="match status" value="1"/>
</dbReference>
<dbReference type="OrthoDB" id="1717367at2759"/>
<sequence length="246" mass="26446">MDNSINHNRKRPRYDSDHPETNHTQPESKLVRVNSSHSVTCSPESGSTVFDSTNSEVNSDESLTPQPVRVDSDELVMESEEVKLIQDDLLNILDDSDTVTDRDPAIQDLDSVIKSFEEEIQVPAFPVSETTSSPGGSSQPELGYLLEASDDELGLPPTNGGSEDGKLEAADFTSSGSEAVGLDGMLGFENDIIPNYDSFELGIGGDCNLNNNYNGGAEYVALGGLFDYSDGGVSDVSWRNESLSAL</sequence>
<proteinExistence type="predicted"/>
<dbReference type="PANTHER" id="PTHR34539">
    <property type="entry name" value="T6J4.11 PROTEIN"/>
    <property type="match status" value="1"/>
</dbReference>